<keyword evidence="3" id="KW-1185">Reference proteome</keyword>
<dbReference type="SUPFAM" id="SSF51338">
    <property type="entry name" value="Composite domain of metallo-dependent hydrolases"/>
    <property type="match status" value="1"/>
</dbReference>
<evidence type="ECO:0000313" key="3">
    <source>
        <dbReference type="Proteomes" id="UP000319769"/>
    </source>
</evidence>
<dbReference type="InterPro" id="IPR051781">
    <property type="entry name" value="Metallo-dep_Hydrolase"/>
</dbReference>
<name>A0A5N0V2K3_9PSEU</name>
<dbReference type="PANTHER" id="PTHR43135:SF3">
    <property type="entry name" value="ALPHA-D-RIBOSE 1-METHYLPHOSPHONATE 5-TRIPHOSPHATE DIPHOSPHATASE"/>
    <property type="match status" value="1"/>
</dbReference>
<dbReference type="Gene3D" id="3.20.20.140">
    <property type="entry name" value="Metal-dependent hydrolases"/>
    <property type="match status" value="1"/>
</dbReference>
<reference evidence="2" key="1">
    <citation type="submission" date="2019-09" db="EMBL/GenBank/DDBJ databases">
        <authorList>
            <person name="Teo W.F.A."/>
            <person name="Duangmal K."/>
        </authorList>
    </citation>
    <scope>NUCLEOTIDE SEQUENCE [LARGE SCALE GENOMIC DNA]</scope>
    <source>
        <strain evidence="2">K81G1</strain>
    </source>
</reference>
<proteinExistence type="predicted"/>
<dbReference type="CDD" id="cd01299">
    <property type="entry name" value="Met_dep_hydrolase_A"/>
    <property type="match status" value="1"/>
</dbReference>
<dbReference type="SUPFAM" id="SSF51556">
    <property type="entry name" value="Metallo-dependent hydrolases"/>
    <property type="match status" value="1"/>
</dbReference>
<evidence type="ECO:0000313" key="2">
    <source>
        <dbReference type="EMBL" id="KAA9160245.1"/>
    </source>
</evidence>
<feature type="domain" description="Amidohydrolase-related" evidence="1">
    <location>
        <begin position="67"/>
        <end position="419"/>
    </location>
</feature>
<gene>
    <name evidence="2" type="ORF">FPZ12_018025</name>
</gene>
<dbReference type="Gene3D" id="2.30.40.10">
    <property type="entry name" value="Urease, subunit C, domain 1"/>
    <property type="match status" value="1"/>
</dbReference>
<dbReference type="EMBL" id="VMNW02000023">
    <property type="protein sequence ID" value="KAA9160245.1"/>
    <property type="molecule type" value="Genomic_DNA"/>
</dbReference>
<dbReference type="OrthoDB" id="3514520at2"/>
<dbReference type="AlphaFoldDB" id="A0A5N0V2K3"/>
<sequence length="427" mass="45386">MEPATTRPGGPVQRIVLTNAVVFDGRSPELRETDVLVEGETITRIEPGIAKEEAGPDTEVFDVRGRTLMPGLIDAHTHAYLTEIDPIATDRLPFSYVAHDARRKLEESLNRGYTTVRDVGGGDYGLAMAVERGLINGPRVFYCGPALSQTGGHGDMRPPGEVGDHVCGATYHGHVTQVVDGPHELRRVIREQIRNGASFIKLMVSGGVASPGDDLTAAQYSDEEILAAVDETRRSGKYVTAHVHPDDAVRRAIELGIPCLEHASLITAPTAALAAETGTNIVPTLAVIFALQRFGADRGFPQASLDKLARIQDTALAGVETMVRAGVTLGLGSDLLGSLDRYQTLELESRGKVQPAPDVLASATSVNAGILGAGDVLGRVEVGYLADLIVVDGRPTEDLSVLDDDGSRVDAVLKNGSWVKRRATVPS</sequence>
<dbReference type="Pfam" id="PF01979">
    <property type="entry name" value="Amidohydro_1"/>
    <property type="match status" value="1"/>
</dbReference>
<dbReference type="GO" id="GO:0016810">
    <property type="term" value="F:hydrolase activity, acting on carbon-nitrogen (but not peptide) bonds"/>
    <property type="evidence" value="ECO:0007669"/>
    <property type="project" value="InterPro"/>
</dbReference>
<evidence type="ECO:0000259" key="1">
    <source>
        <dbReference type="Pfam" id="PF01979"/>
    </source>
</evidence>
<dbReference type="InterPro" id="IPR057744">
    <property type="entry name" value="OTAase-like"/>
</dbReference>
<dbReference type="InterPro" id="IPR011059">
    <property type="entry name" value="Metal-dep_hydrolase_composite"/>
</dbReference>
<dbReference type="InterPro" id="IPR032466">
    <property type="entry name" value="Metal_Hydrolase"/>
</dbReference>
<dbReference type="PANTHER" id="PTHR43135">
    <property type="entry name" value="ALPHA-D-RIBOSE 1-METHYLPHOSPHONATE 5-TRIPHOSPHATE DIPHOSPHATASE"/>
    <property type="match status" value="1"/>
</dbReference>
<organism evidence="2 3">
    <name type="scientific">Amycolatopsis acidicola</name>
    <dbReference type="NCBI Taxonomy" id="2596893"/>
    <lineage>
        <taxon>Bacteria</taxon>
        <taxon>Bacillati</taxon>
        <taxon>Actinomycetota</taxon>
        <taxon>Actinomycetes</taxon>
        <taxon>Pseudonocardiales</taxon>
        <taxon>Pseudonocardiaceae</taxon>
        <taxon>Amycolatopsis</taxon>
    </lineage>
</organism>
<protein>
    <submittedName>
        <fullName evidence="2">Amidohydrolase family protein</fullName>
    </submittedName>
</protein>
<dbReference type="Proteomes" id="UP000319769">
    <property type="component" value="Unassembled WGS sequence"/>
</dbReference>
<accession>A0A5N0V2K3</accession>
<dbReference type="InterPro" id="IPR006680">
    <property type="entry name" value="Amidohydro-rel"/>
</dbReference>
<comment type="caution">
    <text evidence="2">The sequence shown here is derived from an EMBL/GenBank/DDBJ whole genome shotgun (WGS) entry which is preliminary data.</text>
</comment>